<feature type="transmembrane region" description="Helical" evidence="1">
    <location>
        <begin position="21"/>
        <end position="39"/>
    </location>
</feature>
<dbReference type="Pfam" id="PF10756">
    <property type="entry name" value="bPH_6"/>
    <property type="match status" value="1"/>
</dbReference>
<comment type="caution">
    <text evidence="3">The sequence shown here is derived from an EMBL/GenBank/DDBJ whole genome shotgun (WGS) entry which is preliminary data.</text>
</comment>
<sequence>MPAGSEPVRLPHTWRPFGARVAGVLFGGMLLVVCAAAWFGFDDETRAKFTVFQRGTLVFLGLLAFSAWFALVRSRVVATTDRLVVVNGYRHHEYDWAEIIAVRLPPGAPWVTLDLADGTTASALAIQGSDGGRAQRAVRTLRTLVAASSASRDS</sequence>
<evidence type="ECO:0000259" key="2">
    <source>
        <dbReference type="Pfam" id="PF10756"/>
    </source>
</evidence>
<feature type="transmembrane region" description="Helical" evidence="1">
    <location>
        <begin position="51"/>
        <end position="72"/>
    </location>
</feature>
<name>A0A7X0RJF5_9ACTN</name>
<evidence type="ECO:0000313" key="3">
    <source>
        <dbReference type="EMBL" id="MBB6629446.1"/>
    </source>
</evidence>
<keyword evidence="1" id="KW-0812">Transmembrane</keyword>
<gene>
    <name evidence="3" type="ORF">H5V45_19125</name>
</gene>
<evidence type="ECO:0000256" key="1">
    <source>
        <dbReference type="SAM" id="Phobius"/>
    </source>
</evidence>
<feature type="domain" description="Low molecular weight protein antigen 6 PH" evidence="2">
    <location>
        <begin position="73"/>
        <end position="142"/>
    </location>
</feature>
<keyword evidence="1" id="KW-1133">Transmembrane helix</keyword>
<protein>
    <submittedName>
        <fullName evidence="3">PH domain-containing protein</fullName>
    </submittedName>
</protein>
<reference evidence="3 4" key="1">
    <citation type="submission" date="2020-08" db="EMBL/GenBank/DDBJ databases">
        <authorList>
            <person name="Seo M.-J."/>
        </authorList>
    </citation>
    <scope>NUCLEOTIDE SEQUENCE [LARGE SCALE GENOMIC DNA]</scope>
    <source>
        <strain evidence="3 4">KIGAM211</strain>
    </source>
</reference>
<dbReference type="AlphaFoldDB" id="A0A7X0RJF5"/>
<dbReference type="InterPro" id="IPR019692">
    <property type="entry name" value="CFP-6_PH"/>
</dbReference>
<keyword evidence="4" id="KW-1185">Reference proteome</keyword>
<organism evidence="3 4">
    <name type="scientific">Nocardioides luti</name>
    <dbReference type="NCBI Taxonomy" id="2761101"/>
    <lineage>
        <taxon>Bacteria</taxon>
        <taxon>Bacillati</taxon>
        <taxon>Actinomycetota</taxon>
        <taxon>Actinomycetes</taxon>
        <taxon>Propionibacteriales</taxon>
        <taxon>Nocardioidaceae</taxon>
        <taxon>Nocardioides</taxon>
    </lineage>
</organism>
<accession>A0A7X0RJF5</accession>
<keyword evidence="1" id="KW-0472">Membrane</keyword>
<dbReference type="EMBL" id="JACKXE010000002">
    <property type="protein sequence ID" value="MBB6629446.1"/>
    <property type="molecule type" value="Genomic_DNA"/>
</dbReference>
<dbReference type="RefSeq" id="WP_185254773.1">
    <property type="nucleotide sequence ID" value="NZ_JACKXE010000002.1"/>
</dbReference>
<dbReference type="Proteomes" id="UP000523955">
    <property type="component" value="Unassembled WGS sequence"/>
</dbReference>
<evidence type="ECO:0000313" key="4">
    <source>
        <dbReference type="Proteomes" id="UP000523955"/>
    </source>
</evidence>
<proteinExistence type="predicted"/>